<proteinExistence type="predicted"/>
<dbReference type="RefSeq" id="WP_143081061.1">
    <property type="nucleotide sequence ID" value="NZ_FOBB01000004.1"/>
</dbReference>
<reference evidence="1 2" key="1">
    <citation type="submission" date="2016-10" db="EMBL/GenBank/DDBJ databases">
        <authorList>
            <person name="de Groot N.N."/>
        </authorList>
    </citation>
    <scope>NUCLEOTIDE SEQUENCE [LARGE SCALE GENOMIC DNA]</scope>
    <source>
        <strain evidence="1 2">DSM 21039</strain>
    </source>
</reference>
<sequence>METLDYNSFAEKCIEDLKTLQNKFQTEYDLNWYENWFYSQTTGLLTLSTEDKELNFKYFEAGSFSEKSNTWKWSWDNNDVPDNTKERTKLIKEFGQKSNFPKLMRPFIYLITTTMLFGLFGCKDSKGKDFVFDEFKSQIEKLGMKIDSVDETGLIYISQGELTLKISLDNVRKDYNRDKNATHISDFVKALAEYSIDIPSKWADAKSDIYISLFPNDYEFQDFIHTKVTDEFSKVYIHSGQSKFSWISRDDLNKWGITETELDSQANTNADNLLAKTEISFDTIENRKLGLIEPEYPTLKAALLFAPAMKEKVKKDFGFPFYAVIPVRDFCYIFSEKDFNFFSKRIGQAVVDEYKQSGYPITTEILKFTDKGIEVVGRYPVN</sequence>
<accession>A0A1H7Y543</accession>
<keyword evidence="2" id="KW-1185">Reference proteome</keyword>
<dbReference type="InterPro" id="IPR049249">
    <property type="entry name" value="DUF6882"/>
</dbReference>
<protein>
    <submittedName>
        <fullName evidence="1">Uncharacterized protein</fullName>
    </submittedName>
</protein>
<evidence type="ECO:0000313" key="1">
    <source>
        <dbReference type="EMBL" id="SEM41272.1"/>
    </source>
</evidence>
<gene>
    <name evidence="1" type="ORF">SAMN04488505_104323</name>
</gene>
<dbReference type="OrthoDB" id="744666at2"/>
<evidence type="ECO:0000313" key="2">
    <source>
        <dbReference type="Proteomes" id="UP000198984"/>
    </source>
</evidence>
<organism evidence="1 2">
    <name type="scientific">Chitinophaga rupis</name>
    <dbReference type="NCBI Taxonomy" id="573321"/>
    <lineage>
        <taxon>Bacteria</taxon>
        <taxon>Pseudomonadati</taxon>
        <taxon>Bacteroidota</taxon>
        <taxon>Chitinophagia</taxon>
        <taxon>Chitinophagales</taxon>
        <taxon>Chitinophagaceae</taxon>
        <taxon>Chitinophaga</taxon>
    </lineage>
</organism>
<dbReference type="EMBL" id="FOBB01000004">
    <property type="protein sequence ID" value="SEM41272.1"/>
    <property type="molecule type" value="Genomic_DNA"/>
</dbReference>
<dbReference type="AlphaFoldDB" id="A0A1H7Y543"/>
<name>A0A1H7Y543_9BACT</name>
<dbReference type="Proteomes" id="UP000198984">
    <property type="component" value="Unassembled WGS sequence"/>
</dbReference>
<dbReference type="Pfam" id="PF21813">
    <property type="entry name" value="DUF6882"/>
    <property type="match status" value="1"/>
</dbReference>